<evidence type="ECO:0000313" key="5">
    <source>
        <dbReference type="EMBL" id="KAK0177303.1"/>
    </source>
</evidence>
<sequence length="386" mass="42055">MLGALLIVVIAALTLISGENSSPMDNTTLQQRSGRFFPLFSIVRFANSECSGTNAFNGTCFTRKECANYGGSIAGTCANKLGVCCTFRKECGTITNSNNTYFVNPNYYSSYQGGERCMITVYPCTTDICQLRLDFLEFSLSQPNASGVCDNDFLLIAGAARTYPRICGENAGQHVYVEFNGANPIIISIDTNVDYSFARKWNLRIQQIGCDSPWQAPNGCLQYYNMISGTVTSFNYGTTTNPRLPLNFPFPGTRQIQNLNYGVCIDVALGYCGIEWSQLDSNSFSISGDSGNIDSAAGIDSSVSGAECDHNYVIIPNPFADGIRYTTDRFCGNAFQTKTSSTTPFVLTVVTNPDPNENAPSSPIAIQRDIGNRGFTLKYRQITCAV</sequence>
<evidence type="ECO:0000256" key="2">
    <source>
        <dbReference type="PROSITE-ProRule" id="PRU00059"/>
    </source>
</evidence>
<evidence type="ECO:0000256" key="1">
    <source>
        <dbReference type="ARBA" id="ARBA00023157"/>
    </source>
</evidence>
<protein>
    <recommendedName>
        <fullName evidence="4">CUB domain-containing protein</fullName>
    </recommendedName>
</protein>
<keyword evidence="6" id="KW-1185">Reference proteome</keyword>
<dbReference type="InterPro" id="IPR000859">
    <property type="entry name" value="CUB_dom"/>
</dbReference>
<dbReference type="Pfam" id="PF26080">
    <property type="entry name" value="CUB_animal"/>
    <property type="match status" value="1"/>
</dbReference>
<proteinExistence type="predicted"/>
<keyword evidence="3" id="KW-0732">Signal</keyword>
<dbReference type="InterPro" id="IPR058698">
    <property type="entry name" value="CUB_metazoa"/>
</dbReference>
<gene>
    <name evidence="5" type="ORF">PV328_001371</name>
</gene>
<feature type="chain" id="PRO_5041202240" description="CUB domain-containing protein" evidence="3">
    <location>
        <begin position="19"/>
        <end position="386"/>
    </location>
</feature>
<name>A0AA39FX23_9HYME</name>
<feature type="signal peptide" evidence="3">
    <location>
        <begin position="1"/>
        <end position="18"/>
    </location>
</feature>
<dbReference type="Gene3D" id="2.60.120.290">
    <property type="entry name" value="Spermadhesin, CUB domain"/>
    <property type="match status" value="1"/>
</dbReference>
<evidence type="ECO:0000259" key="4">
    <source>
        <dbReference type="PROSITE" id="PS01180"/>
    </source>
</evidence>
<evidence type="ECO:0000256" key="3">
    <source>
        <dbReference type="SAM" id="SignalP"/>
    </source>
</evidence>
<dbReference type="PROSITE" id="PS01180">
    <property type="entry name" value="CUB"/>
    <property type="match status" value="1"/>
</dbReference>
<comment type="caution">
    <text evidence="2">Lacks conserved residue(s) required for the propagation of feature annotation.</text>
</comment>
<dbReference type="PANTHER" id="PTHR33236">
    <property type="entry name" value="INTRAFLAGELLAR TRANSPORT PROTEIN 122 FAMILY PROTEIN-RELATED"/>
    <property type="match status" value="1"/>
</dbReference>
<reference evidence="5" key="1">
    <citation type="journal article" date="2023" name="bioRxiv">
        <title>Scaffold-level genome assemblies of two parasitoid biocontrol wasps reveal the parthenogenesis mechanism and an associated novel virus.</title>
        <authorList>
            <person name="Inwood S."/>
            <person name="Skelly J."/>
            <person name="Guhlin J."/>
            <person name="Harrop T."/>
            <person name="Goldson S."/>
            <person name="Dearden P."/>
        </authorList>
    </citation>
    <scope>NUCLEOTIDE SEQUENCE</scope>
    <source>
        <strain evidence="5">Irish</strain>
        <tissue evidence="5">Whole body</tissue>
    </source>
</reference>
<dbReference type="SUPFAM" id="SSF49854">
    <property type="entry name" value="Spermadhesin, CUB domain"/>
    <property type="match status" value="1"/>
</dbReference>
<evidence type="ECO:0000313" key="6">
    <source>
        <dbReference type="Proteomes" id="UP001168990"/>
    </source>
</evidence>
<accession>A0AA39FX23</accession>
<dbReference type="PANTHER" id="PTHR33236:SF5">
    <property type="entry name" value="CUB DOMAIN-CONTAINING PROTEIN"/>
    <property type="match status" value="1"/>
</dbReference>
<organism evidence="5 6">
    <name type="scientific">Microctonus aethiopoides</name>
    <dbReference type="NCBI Taxonomy" id="144406"/>
    <lineage>
        <taxon>Eukaryota</taxon>
        <taxon>Metazoa</taxon>
        <taxon>Ecdysozoa</taxon>
        <taxon>Arthropoda</taxon>
        <taxon>Hexapoda</taxon>
        <taxon>Insecta</taxon>
        <taxon>Pterygota</taxon>
        <taxon>Neoptera</taxon>
        <taxon>Endopterygota</taxon>
        <taxon>Hymenoptera</taxon>
        <taxon>Apocrita</taxon>
        <taxon>Ichneumonoidea</taxon>
        <taxon>Braconidae</taxon>
        <taxon>Euphorinae</taxon>
        <taxon>Microctonus</taxon>
    </lineage>
</organism>
<comment type="caution">
    <text evidence="5">The sequence shown here is derived from an EMBL/GenBank/DDBJ whole genome shotgun (WGS) entry which is preliminary data.</text>
</comment>
<keyword evidence="1" id="KW-1015">Disulfide bond</keyword>
<feature type="domain" description="CUB" evidence="4">
    <location>
        <begin position="91"/>
        <end position="208"/>
    </location>
</feature>
<reference evidence="5" key="2">
    <citation type="submission" date="2023-03" db="EMBL/GenBank/DDBJ databases">
        <authorList>
            <person name="Inwood S.N."/>
            <person name="Skelly J.G."/>
            <person name="Guhlin J."/>
            <person name="Harrop T.W.R."/>
            <person name="Goldson S.G."/>
            <person name="Dearden P.K."/>
        </authorList>
    </citation>
    <scope>NUCLEOTIDE SEQUENCE</scope>
    <source>
        <strain evidence="5">Irish</strain>
        <tissue evidence="5">Whole body</tissue>
    </source>
</reference>
<dbReference type="AlphaFoldDB" id="A0AA39FX23"/>
<dbReference type="InterPro" id="IPR035914">
    <property type="entry name" value="Sperma_CUB_dom_sf"/>
</dbReference>
<dbReference type="Proteomes" id="UP001168990">
    <property type="component" value="Unassembled WGS sequence"/>
</dbReference>
<dbReference type="EMBL" id="JAQQBS010000001">
    <property type="protein sequence ID" value="KAK0177303.1"/>
    <property type="molecule type" value="Genomic_DNA"/>
</dbReference>